<proteinExistence type="predicted"/>
<evidence type="ECO:0000313" key="2">
    <source>
        <dbReference type="Proteomes" id="UP001433508"/>
    </source>
</evidence>
<dbReference type="EMBL" id="MU971569">
    <property type="protein sequence ID" value="KAK9233848.1"/>
    <property type="molecule type" value="Genomic_DNA"/>
</dbReference>
<reference evidence="2" key="1">
    <citation type="journal article" date="2024" name="Front. Bioeng. Biotechnol.">
        <title>Genome-scale model development and genomic sequencing of the oleaginous clade Lipomyces.</title>
        <authorList>
            <person name="Czajka J.J."/>
            <person name="Han Y."/>
            <person name="Kim J."/>
            <person name="Mondo S.J."/>
            <person name="Hofstad B.A."/>
            <person name="Robles A."/>
            <person name="Haridas S."/>
            <person name="Riley R."/>
            <person name="LaButti K."/>
            <person name="Pangilinan J."/>
            <person name="Andreopoulos W."/>
            <person name="Lipzen A."/>
            <person name="Yan J."/>
            <person name="Wang M."/>
            <person name="Ng V."/>
            <person name="Grigoriev I.V."/>
            <person name="Spatafora J.W."/>
            <person name="Magnuson J.K."/>
            <person name="Baker S.E."/>
            <person name="Pomraning K.R."/>
        </authorList>
    </citation>
    <scope>NUCLEOTIDE SEQUENCE [LARGE SCALE GENOMIC DNA]</scope>
    <source>
        <strain evidence="2">CBS 7786</strain>
    </source>
</reference>
<protein>
    <submittedName>
        <fullName evidence="1">Uncharacterized protein</fullName>
    </submittedName>
</protein>
<keyword evidence="2" id="KW-1185">Reference proteome</keyword>
<accession>A0ACC3SQA8</accession>
<evidence type="ECO:0000313" key="1">
    <source>
        <dbReference type="EMBL" id="KAK9233848.1"/>
    </source>
</evidence>
<name>A0ACC3SQA8_LIPKO</name>
<gene>
    <name evidence="1" type="ORF">V1525DRAFT_436184</name>
</gene>
<dbReference type="Proteomes" id="UP001433508">
    <property type="component" value="Unassembled WGS sequence"/>
</dbReference>
<organism evidence="1 2">
    <name type="scientific">Lipomyces kononenkoae</name>
    <name type="common">Yeast</name>
    <dbReference type="NCBI Taxonomy" id="34357"/>
    <lineage>
        <taxon>Eukaryota</taxon>
        <taxon>Fungi</taxon>
        <taxon>Dikarya</taxon>
        <taxon>Ascomycota</taxon>
        <taxon>Saccharomycotina</taxon>
        <taxon>Lipomycetes</taxon>
        <taxon>Lipomycetales</taxon>
        <taxon>Lipomycetaceae</taxon>
        <taxon>Lipomyces</taxon>
    </lineage>
</organism>
<sequence>MLKDGLESHKQIERFMVVEAVGLASSTVKDWNQLRQLRNILARFDEFTRLVSKAKSQLSMSIAAQWDQVMDIYEEYCIENGRGSRDMAALRRMFNQMVNLPKETRRVPQIRRAKELSRAINESLEMAGLSDDDILDMAEERVADAADDDDTDSGNISSHNSSSGRRSSDTPRPSSVASATPGSGREHASQSRTRTKRDVTGSLVSFSHVERREAREQKIDVIMLYQSQIADLRQELRDSREQCGVLRDQVEDLRQSMDDMRHTFARERADLIAEKDRALQWVMMFEMLQKSRRG</sequence>
<comment type="caution">
    <text evidence="1">The sequence shown here is derived from an EMBL/GenBank/DDBJ whole genome shotgun (WGS) entry which is preliminary data.</text>
</comment>